<dbReference type="Proteomes" id="UP000236755">
    <property type="component" value="Unassembled WGS sequence"/>
</dbReference>
<protein>
    <submittedName>
        <fullName evidence="1">Uncharacterized protein</fullName>
    </submittedName>
</protein>
<organism evidence="1 2">
    <name type="scientific">Haloplanus vescus</name>
    <dbReference type="NCBI Taxonomy" id="555874"/>
    <lineage>
        <taxon>Archaea</taxon>
        <taxon>Methanobacteriati</taxon>
        <taxon>Methanobacteriota</taxon>
        <taxon>Stenosarchaea group</taxon>
        <taxon>Halobacteria</taxon>
        <taxon>Halobacteriales</taxon>
        <taxon>Haloferacaceae</taxon>
        <taxon>Haloplanus</taxon>
    </lineage>
</organism>
<name>A0A1H3VRW0_9EURY</name>
<dbReference type="STRING" id="555874.SAMN04488065_0209"/>
<evidence type="ECO:0000313" key="1">
    <source>
        <dbReference type="EMBL" id="SDZ77421.1"/>
    </source>
</evidence>
<dbReference type="RefSeq" id="WP_092630097.1">
    <property type="nucleotide sequence ID" value="NZ_FNQT01000001.1"/>
</dbReference>
<keyword evidence="2" id="KW-1185">Reference proteome</keyword>
<dbReference type="OrthoDB" id="311695at2157"/>
<accession>A0A1H3VRW0</accession>
<dbReference type="EMBL" id="FNQT01000001">
    <property type="protein sequence ID" value="SDZ77421.1"/>
    <property type="molecule type" value="Genomic_DNA"/>
</dbReference>
<dbReference type="InterPro" id="IPR043931">
    <property type="entry name" value="DUF5779"/>
</dbReference>
<evidence type="ECO:0000313" key="2">
    <source>
        <dbReference type="Proteomes" id="UP000236755"/>
    </source>
</evidence>
<proteinExistence type="predicted"/>
<dbReference type="Pfam" id="PF19091">
    <property type="entry name" value="DUF5779"/>
    <property type="match status" value="1"/>
</dbReference>
<gene>
    <name evidence="1" type="ORF">SAMN04488065_0209</name>
</gene>
<dbReference type="AlphaFoldDB" id="A0A1H3VRW0"/>
<reference evidence="1 2" key="1">
    <citation type="submission" date="2016-10" db="EMBL/GenBank/DDBJ databases">
        <authorList>
            <person name="de Groot N.N."/>
        </authorList>
    </citation>
    <scope>NUCLEOTIDE SEQUENCE [LARGE SCALE GENOMIC DNA]</scope>
    <source>
        <strain evidence="1 2">CGMCC 1.8712</strain>
    </source>
</reference>
<sequence>MSEFDLDLRNAEAQLEDVEDGDSEVVLGVLDGSTDPAEWIRAVEAGKILVLSVEGDLNRLAAGFAREVRDAGGTLMRFRGFLVVTPPGVGIDTDRLA</sequence>